<evidence type="ECO:0008006" key="3">
    <source>
        <dbReference type="Google" id="ProtNLM"/>
    </source>
</evidence>
<dbReference type="Pfam" id="PF14736">
    <property type="entry name" value="N_Asn_amidohyd"/>
    <property type="match status" value="1"/>
</dbReference>
<dbReference type="EMBL" id="CAXKWB010005251">
    <property type="protein sequence ID" value="CAL4077517.1"/>
    <property type="molecule type" value="Genomic_DNA"/>
</dbReference>
<dbReference type="InterPro" id="IPR026750">
    <property type="entry name" value="NTAN1"/>
</dbReference>
<keyword evidence="2" id="KW-1185">Reference proteome</keyword>
<evidence type="ECO:0000313" key="1">
    <source>
        <dbReference type="EMBL" id="CAL4077517.1"/>
    </source>
</evidence>
<comment type="caution">
    <text evidence="1">The sequence shown here is derived from an EMBL/GenBank/DDBJ whole genome shotgun (WGS) entry which is preliminary data.</text>
</comment>
<dbReference type="PANTHER" id="PTHR12498">
    <property type="entry name" value="N-TERMINAL ASPARAGINE AMIDOHYDROLASE"/>
    <property type="match status" value="1"/>
</dbReference>
<dbReference type="Proteomes" id="UP001497623">
    <property type="component" value="Unassembled WGS sequence"/>
</dbReference>
<dbReference type="PANTHER" id="PTHR12498:SF0">
    <property type="entry name" value="PROTEIN N-TERMINAL ASPARAGINE AMIDOHYDROLASE"/>
    <property type="match status" value="1"/>
</dbReference>
<proteinExistence type="predicted"/>
<sequence>MVLIIQEQMVKEVPSSTAGIYATWSRLKETAHSLTTMLTEEVGPRGLLYLRQREYAVTNPMHDENLLILGTDDATTSVMAVLRHTGSSAVGLAHFDKCSHDECLSGVHICSHDDGVAHLLNRVNELSLGYTEGRLELCVVGGFNDNRAMCEKVTLSLLNAFHKAHAHIQLALLCTGEMNTTIRGNVSWPLVKGIGVQTHSGKIFPATFTDKGPYLTLRSTRVFTGAQQMVDVYDCALGLLRIGPFNYEPHAGVELLLQQSDEVILQCLSTTPEVEGPTWVKMVREVLKHIKEHPFPAVTIFPDNRPHYFRRDSLGQWIAAELPNNNDSTPDANVQAAVQAVAGATVASTGAWTQSIGVTTTSAPPTSVAPPSPWGTAVPPRYGSLHLDCRLKTQLTVPPVVNHHYDDSLLNPVKDRFMPAWQASQL</sequence>
<evidence type="ECO:0000313" key="2">
    <source>
        <dbReference type="Proteomes" id="UP001497623"/>
    </source>
</evidence>
<dbReference type="AlphaFoldDB" id="A0AAV2QD77"/>
<accession>A0AAV2QD77</accession>
<dbReference type="GO" id="GO:0008418">
    <property type="term" value="F:protein-N-terminal asparagine amidohydrolase activity"/>
    <property type="evidence" value="ECO:0007669"/>
    <property type="project" value="InterPro"/>
</dbReference>
<name>A0AAV2QD77_MEGNR</name>
<dbReference type="GO" id="GO:0006511">
    <property type="term" value="P:ubiquitin-dependent protein catabolic process"/>
    <property type="evidence" value="ECO:0007669"/>
    <property type="project" value="TreeGrafter"/>
</dbReference>
<dbReference type="GO" id="GO:0005634">
    <property type="term" value="C:nucleus"/>
    <property type="evidence" value="ECO:0007669"/>
    <property type="project" value="TreeGrafter"/>
</dbReference>
<protein>
    <recommendedName>
        <fullName evidence="3">Protein N-terminal asparagine amidohydrolase</fullName>
    </recommendedName>
</protein>
<gene>
    <name evidence="1" type="ORF">MNOR_LOCUS10428</name>
</gene>
<organism evidence="1 2">
    <name type="scientific">Meganyctiphanes norvegica</name>
    <name type="common">Northern krill</name>
    <name type="synonym">Thysanopoda norvegica</name>
    <dbReference type="NCBI Taxonomy" id="48144"/>
    <lineage>
        <taxon>Eukaryota</taxon>
        <taxon>Metazoa</taxon>
        <taxon>Ecdysozoa</taxon>
        <taxon>Arthropoda</taxon>
        <taxon>Crustacea</taxon>
        <taxon>Multicrustacea</taxon>
        <taxon>Malacostraca</taxon>
        <taxon>Eumalacostraca</taxon>
        <taxon>Eucarida</taxon>
        <taxon>Euphausiacea</taxon>
        <taxon>Euphausiidae</taxon>
        <taxon>Meganyctiphanes</taxon>
    </lineage>
</organism>
<reference evidence="1 2" key="1">
    <citation type="submission" date="2024-05" db="EMBL/GenBank/DDBJ databases">
        <authorList>
            <person name="Wallberg A."/>
        </authorList>
    </citation>
    <scope>NUCLEOTIDE SEQUENCE [LARGE SCALE GENOMIC DNA]</scope>
</reference>